<sequence>MRDDQVLMKESCFIPFNKEIEAISLPQKFTFPFYYEPHPLSLLAAQELQQYLATQSEWEHNFGIEEGQEGLIIGKMFGVLVVQNSEGQLGYLSAFSGKLAGQNHHSRFVPPVFDMLTENGFFRKEEQVLTSMHGQIEALENHGELAKLKKQLADQTTQYAGELEAYKQQIKLAKQERDLLRNAPKDSLDEEHINALHEELRKQSLNESLRLKHLNKYWKYQIAETQNLLDEKLNEIAEVKEERKSKSAALQQKLFDSYYFLNQLGHKKSLHQIFKHTTDVNPPAGAGECAAPKLLQYAFMHQLKPIAMAEFWWGQSPKSEVRVHGHFYPACKGKCEPILAHMLEGIELDENPMLINPAEGKDIDIVFEDEELVVINKPAEFLSVPGKNVQDSVYERVRIKYPEATGPLVVHRLDMSTSGLMLIAKTKESHKILQDQFINRTVKKRYVALLNGIIPEDEGVIELPLRVDLEDRPRQLVCYEYGKHAKTIWKVISRTKQHTKVHFYPITGRTHQLRVHAAHSLGLKSPIVGDDLYGQKAARLHLHAEFIEFKHPVSKEVMKIRVDADF</sequence>
<feature type="domain" description="Pseudouridine synthase RsuA/RluA-like" evidence="2">
    <location>
        <begin position="372"/>
        <end position="519"/>
    </location>
</feature>
<keyword evidence="4" id="KW-1185">Reference proteome</keyword>
<evidence type="ECO:0000313" key="3">
    <source>
        <dbReference type="EMBL" id="POY39324.1"/>
    </source>
</evidence>
<dbReference type="PROSITE" id="PS01129">
    <property type="entry name" value="PSI_RLU"/>
    <property type="match status" value="1"/>
</dbReference>
<dbReference type="SUPFAM" id="SSF55120">
    <property type="entry name" value="Pseudouridine synthase"/>
    <property type="match status" value="1"/>
</dbReference>
<keyword evidence="1" id="KW-0175">Coiled coil</keyword>
<comment type="caution">
    <text evidence="3">The sequence shown here is derived from an EMBL/GenBank/DDBJ whole genome shotgun (WGS) entry which is preliminary data.</text>
</comment>
<dbReference type="InterPro" id="IPR006145">
    <property type="entry name" value="PsdUridine_synth_RsuA/RluA"/>
</dbReference>
<dbReference type="GO" id="GO:0009982">
    <property type="term" value="F:pseudouridine synthase activity"/>
    <property type="evidence" value="ECO:0007669"/>
    <property type="project" value="InterPro"/>
</dbReference>
<feature type="coiled-coil region" evidence="1">
    <location>
        <begin position="156"/>
        <end position="183"/>
    </location>
</feature>
<feature type="coiled-coil region" evidence="1">
    <location>
        <begin position="222"/>
        <end position="249"/>
    </location>
</feature>
<reference evidence="3 4" key="1">
    <citation type="submission" date="2018-01" db="EMBL/GenBank/DDBJ databases">
        <authorList>
            <person name="Gaut B.S."/>
            <person name="Morton B.R."/>
            <person name="Clegg M.T."/>
            <person name="Duvall M.R."/>
        </authorList>
    </citation>
    <scope>NUCLEOTIDE SEQUENCE [LARGE SCALE GENOMIC DNA]</scope>
    <source>
        <strain evidence="3 4">HR-AV</strain>
    </source>
</reference>
<organism evidence="3 4">
    <name type="scientific">Solitalea longa</name>
    <dbReference type="NCBI Taxonomy" id="2079460"/>
    <lineage>
        <taxon>Bacteria</taxon>
        <taxon>Pseudomonadati</taxon>
        <taxon>Bacteroidota</taxon>
        <taxon>Sphingobacteriia</taxon>
        <taxon>Sphingobacteriales</taxon>
        <taxon>Sphingobacteriaceae</taxon>
        <taxon>Solitalea</taxon>
    </lineage>
</organism>
<dbReference type="Proteomes" id="UP000236893">
    <property type="component" value="Unassembled WGS sequence"/>
</dbReference>
<dbReference type="PANTHER" id="PTHR21600:SF89">
    <property type="entry name" value="RIBOSOMAL LARGE SUBUNIT PSEUDOURIDINE SYNTHASE A"/>
    <property type="match status" value="1"/>
</dbReference>
<dbReference type="GO" id="GO:0003723">
    <property type="term" value="F:RNA binding"/>
    <property type="evidence" value="ECO:0007669"/>
    <property type="project" value="InterPro"/>
</dbReference>
<gene>
    <name evidence="3" type="ORF">C3K47_02160</name>
</gene>
<name>A0A2S5A9Y1_9SPHI</name>
<protein>
    <submittedName>
        <fullName evidence="3">RNA pseudouridine synthase</fullName>
    </submittedName>
</protein>
<dbReference type="EMBL" id="PQVF01000001">
    <property type="protein sequence ID" value="POY39324.1"/>
    <property type="molecule type" value="Genomic_DNA"/>
</dbReference>
<dbReference type="RefSeq" id="WP_103787426.1">
    <property type="nucleotide sequence ID" value="NZ_PQVF01000001.1"/>
</dbReference>
<dbReference type="Pfam" id="PF00849">
    <property type="entry name" value="PseudoU_synth_2"/>
    <property type="match status" value="1"/>
</dbReference>
<proteinExistence type="predicted"/>
<dbReference type="GO" id="GO:0140098">
    <property type="term" value="F:catalytic activity, acting on RNA"/>
    <property type="evidence" value="ECO:0007669"/>
    <property type="project" value="UniProtKB-ARBA"/>
</dbReference>
<dbReference type="InterPro" id="IPR050188">
    <property type="entry name" value="RluA_PseudoU_synthase"/>
</dbReference>
<dbReference type="AlphaFoldDB" id="A0A2S5A9Y1"/>
<evidence type="ECO:0000259" key="2">
    <source>
        <dbReference type="Pfam" id="PF00849"/>
    </source>
</evidence>
<dbReference type="PANTHER" id="PTHR21600">
    <property type="entry name" value="MITOCHONDRIAL RNA PSEUDOURIDINE SYNTHASE"/>
    <property type="match status" value="1"/>
</dbReference>
<accession>A0A2S5A9Y1</accession>
<dbReference type="GO" id="GO:0000455">
    <property type="term" value="P:enzyme-directed rRNA pseudouridine synthesis"/>
    <property type="evidence" value="ECO:0007669"/>
    <property type="project" value="TreeGrafter"/>
</dbReference>
<dbReference type="Gene3D" id="3.30.2350.10">
    <property type="entry name" value="Pseudouridine synthase"/>
    <property type="match status" value="1"/>
</dbReference>
<dbReference type="InterPro" id="IPR006224">
    <property type="entry name" value="PsdUridine_synth_RluA-like_CS"/>
</dbReference>
<dbReference type="InterPro" id="IPR020103">
    <property type="entry name" value="PsdUridine_synth_cat_dom_sf"/>
</dbReference>
<evidence type="ECO:0000256" key="1">
    <source>
        <dbReference type="SAM" id="Coils"/>
    </source>
</evidence>
<evidence type="ECO:0000313" key="4">
    <source>
        <dbReference type="Proteomes" id="UP000236893"/>
    </source>
</evidence>
<dbReference type="CDD" id="cd02869">
    <property type="entry name" value="PseudoU_synth_RluA_like"/>
    <property type="match status" value="1"/>
</dbReference>
<dbReference type="OrthoDB" id="9807829at2"/>